<dbReference type="PANTHER" id="PTHR10994">
    <property type="entry name" value="RETICULON"/>
    <property type="match status" value="1"/>
</dbReference>
<dbReference type="OMA" id="PADCLLW"/>
<keyword evidence="2 6" id="KW-0812">Transmembrane</keyword>
<dbReference type="GO" id="GO:0005789">
    <property type="term" value="C:endoplasmic reticulum membrane"/>
    <property type="evidence" value="ECO:0007669"/>
    <property type="project" value="UniProtKB-SubCell"/>
</dbReference>
<dbReference type="PROSITE" id="PS50845">
    <property type="entry name" value="RETICULON"/>
    <property type="match status" value="1"/>
</dbReference>
<proteinExistence type="predicted"/>
<evidence type="ECO:0000256" key="2">
    <source>
        <dbReference type="ARBA" id="ARBA00022692"/>
    </source>
</evidence>
<comment type="subcellular location">
    <subcellularLocation>
        <location evidence="1 6">Endoplasmic reticulum membrane</location>
        <topology evidence="1 6">Multi-pass membrane protein</topology>
    </subcellularLocation>
</comment>
<keyword evidence="3 6" id="KW-0256">Endoplasmic reticulum</keyword>
<dbReference type="Pfam" id="PF02453">
    <property type="entry name" value="Reticulon"/>
    <property type="match status" value="1"/>
</dbReference>
<feature type="transmembrane region" description="Helical" evidence="6">
    <location>
        <begin position="139"/>
        <end position="158"/>
    </location>
</feature>
<keyword evidence="8" id="KW-1185">Reference proteome</keyword>
<evidence type="ECO:0000256" key="1">
    <source>
        <dbReference type="ARBA" id="ARBA00004477"/>
    </source>
</evidence>
<dbReference type="OrthoDB" id="567788at2759"/>
<dbReference type="KEGG" id="dcr:108226690"/>
<dbReference type="Proteomes" id="UP000077755">
    <property type="component" value="Chromosome 6"/>
</dbReference>
<feature type="transmembrane region" description="Helical" evidence="6">
    <location>
        <begin position="101"/>
        <end position="119"/>
    </location>
</feature>
<dbReference type="GO" id="GO:0009617">
    <property type="term" value="P:response to bacterium"/>
    <property type="evidence" value="ECO:0007669"/>
    <property type="project" value="InterPro"/>
</dbReference>
<keyword evidence="5 6" id="KW-0472">Membrane</keyword>
<dbReference type="InterPro" id="IPR003388">
    <property type="entry name" value="Reticulon"/>
</dbReference>
<accession>A0A161YAS9</accession>
<name>A0A161YAS9_DAUCS</name>
<dbReference type="Gramene" id="KZM89599">
    <property type="protein sequence ID" value="KZM89599"/>
    <property type="gene ID" value="DCAR_023038"/>
</dbReference>
<sequence>MGGEITPDKLLHNVMETLSGGDGGTSRQNSGSFLHKETPNSDTSKFSKLFGRQKPVHHVLGGGTSADVLLWRNKKISGSVISGFTAVWVLFEWLNYHFLQLFCFAVVLGMLGQFVLSNASAIFKRSPPKVPRLLLPDNLFVNIAIFIGAELNRGLGFLQDVACGGNIKQFLVVVASLWAAAVVGSWCNFLTVVYIGFVAAHTLPVLYEKYDDQIDAIVYYILGQLQNKYRDFDASVLSRIPRREYNAKKYE</sequence>
<feature type="transmembrane region" description="Helical" evidence="6">
    <location>
        <begin position="76"/>
        <end position="94"/>
    </location>
</feature>
<protein>
    <recommendedName>
        <fullName evidence="6">Reticulon-like protein</fullName>
    </recommendedName>
</protein>
<evidence type="ECO:0000313" key="7">
    <source>
        <dbReference type="EMBL" id="WOH03586.1"/>
    </source>
</evidence>
<dbReference type="AlphaFoldDB" id="A0A161YAS9"/>
<evidence type="ECO:0000256" key="6">
    <source>
        <dbReference type="RuleBase" id="RU363132"/>
    </source>
</evidence>
<evidence type="ECO:0000256" key="5">
    <source>
        <dbReference type="ARBA" id="ARBA00023136"/>
    </source>
</evidence>
<evidence type="ECO:0000313" key="8">
    <source>
        <dbReference type="Proteomes" id="UP000077755"/>
    </source>
</evidence>
<dbReference type="EMBL" id="CP093348">
    <property type="protein sequence ID" value="WOH03586.1"/>
    <property type="molecule type" value="Genomic_DNA"/>
</dbReference>
<gene>
    <name evidence="7" type="ORF">DCAR_0622985</name>
</gene>
<evidence type="ECO:0000256" key="4">
    <source>
        <dbReference type="ARBA" id="ARBA00022989"/>
    </source>
</evidence>
<keyword evidence="4 6" id="KW-1133">Transmembrane helix</keyword>
<dbReference type="PANTHER" id="PTHR10994:SF62">
    <property type="entry name" value="RETICULON-LIKE PROTEIN B8"/>
    <property type="match status" value="1"/>
</dbReference>
<reference evidence="7" key="2">
    <citation type="submission" date="2022-03" db="EMBL/GenBank/DDBJ databases">
        <title>Draft title - Genomic analysis of global carrot germplasm unveils the trajectory of domestication and the origin of high carotenoid orange carrot.</title>
        <authorList>
            <person name="Iorizzo M."/>
            <person name="Ellison S."/>
            <person name="Senalik D."/>
            <person name="Macko-Podgorni A."/>
            <person name="Grzebelus D."/>
            <person name="Bostan H."/>
            <person name="Rolling W."/>
            <person name="Curaba J."/>
            <person name="Simon P."/>
        </authorList>
    </citation>
    <scope>NUCLEOTIDE SEQUENCE</scope>
    <source>
        <tissue evidence="7">Leaf</tissue>
    </source>
</reference>
<organism evidence="7 8">
    <name type="scientific">Daucus carota subsp. sativus</name>
    <name type="common">Carrot</name>
    <dbReference type="NCBI Taxonomy" id="79200"/>
    <lineage>
        <taxon>Eukaryota</taxon>
        <taxon>Viridiplantae</taxon>
        <taxon>Streptophyta</taxon>
        <taxon>Embryophyta</taxon>
        <taxon>Tracheophyta</taxon>
        <taxon>Spermatophyta</taxon>
        <taxon>Magnoliopsida</taxon>
        <taxon>eudicotyledons</taxon>
        <taxon>Gunneridae</taxon>
        <taxon>Pentapetalae</taxon>
        <taxon>asterids</taxon>
        <taxon>campanulids</taxon>
        <taxon>Apiales</taxon>
        <taxon>Apiaceae</taxon>
        <taxon>Apioideae</taxon>
        <taxon>Scandiceae</taxon>
        <taxon>Daucinae</taxon>
        <taxon>Daucus</taxon>
        <taxon>Daucus sect. Daucus</taxon>
    </lineage>
</organism>
<evidence type="ECO:0000256" key="3">
    <source>
        <dbReference type="ARBA" id="ARBA00022824"/>
    </source>
</evidence>
<reference evidence="7" key="1">
    <citation type="journal article" date="2016" name="Nat. Genet.">
        <title>A high-quality carrot genome assembly provides new insights into carotenoid accumulation and asterid genome evolution.</title>
        <authorList>
            <person name="Iorizzo M."/>
            <person name="Ellison S."/>
            <person name="Senalik D."/>
            <person name="Zeng P."/>
            <person name="Satapoomin P."/>
            <person name="Huang J."/>
            <person name="Bowman M."/>
            <person name="Iovene M."/>
            <person name="Sanseverino W."/>
            <person name="Cavagnaro P."/>
            <person name="Yildiz M."/>
            <person name="Macko-Podgorni A."/>
            <person name="Moranska E."/>
            <person name="Grzebelus E."/>
            <person name="Grzebelus D."/>
            <person name="Ashrafi H."/>
            <person name="Zheng Z."/>
            <person name="Cheng S."/>
            <person name="Spooner D."/>
            <person name="Van Deynze A."/>
            <person name="Simon P."/>
        </authorList>
    </citation>
    <scope>NUCLEOTIDE SEQUENCE</scope>
    <source>
        <tissue evidence="7">Leaf</tissue>
    </source>
</reference>
<dbReference type="InterPro" id="IPR045064">
    <property type="entry name" value="Reticulon-like"/>
</dbReference>
<feature type="transmembrane region" description="Helical" evidence="6">
    <location>
        <begin position="170"/>
        <end position="197"/>
    </location>
</feature>